<evidence type="ECO:0000313" key="2">
    <source>
        <dbReference type="Proteomes" id="UP000805649"/>
    </source>
</evidence>
<organism evidence="1 2">
    <name type="scientific">Colletotrichum truncatum</name>
    <name type="common">Anthracnose fungus</name>
    <name type="synonym">Colletotrichum capsici</name>
    <dbReference type="NCBI Taxonomy" id="5467"/>
    <lineage>
        <taxon>Eukaryota</taxon>
        <taxon>Fungi</taxon>
        <taxon>Dikarya</taxon>
        <taxon>Ascomycota</taxon>
        <taxon>Pezizomycotina</taxon>
        <taxon>Sordariomycetes</taxon>
        <taxon>Hypocreomycetidae</taxon>
        <taxon>Glomerellales</taxon>
        <taxon>Glomerellaceae</taxon>
        <taxon>Colletotrichum</taxon>
        <taxon>Colletotrichum truncatum species complex</taxon>
    </lineage>
</organism>
<comment type="caution">
    <text evidence="1">The sequence shown here is derived from an EMBL/GenBank/DDBJ whole genome shotgun (WGS) entry which is preliminary data.</text>
</comment>
<keyword evidence="2" id="KW-1185">Reference proteome</keyword>
<proteinExistence type="predicted"/>
<dbReference type="Proteomes" id="UP000805649">
    <property type="component" value="Unassembled WGS sequence"/>
</dbReference>
<evidence type="ECO:0000313" key="1">
    <source>
        <dbReference type="EMBL" id="KAL0938169.1"/>
    </source>
</evidence>
<sequence length="478" mass="53328">MARLLRTESESQQLLQLVDLLRDSVITVTQEWDKERNVSKAEADERRTVPSHSLFDAQRTIEAAAGALIALVAEPAHRIQQVMTLAVQARAMILASEMKIPDKLAIAGEQGLHIDELSHQTGIESRKLARLMRTLCTIHIFQEPRDGYFTNNRISQVLANNEPLQALVQLASMHSFTSEYLGKYLLGPTGGSYEKDETAFQIAYGTNKTQFDWFAEKTTVEELKREAGLGVGYPGFFSRFHEDNLKKPDEFGMVDRPELSNFGKAMIGSGSVNSHPHTFDYPWGELGEGATVVDVGGGVGGFALQLLKVHPRLRFVVQDRPEVISQGRNEIFPQLAPWALENNQVSFVEHDFFKANPTVGADVYWLRRIFHDWSDEPCLEILRALKSAMRPNSRILIADCVLNTTCGSADIPSAPAPLPANYGYWCQYNHVLGLIMMAENNGIERTASQIKDLVTKAGLRVNKIWPVRSLVGIVEVVL</sequence>
<name>A0ACC3Z264_COLTU</name>
<dbReference type="EMBL" id="VUJX02000004">
    <property type="protein sequence ID" value="KAL0938169.1"/>
    <property type="molecule type" value="Genomic_DNA"/>
</dbReference>
<protein>
    <submittedName>
        <fullName evidence="1">O-methyltransferase</fullName>
    </submittedName>
</protein>
<accession>A0ACC3Z264</accession>
<gene>
    <name evidence="1" type="ORF">CTRU02_207900</name>
</gene>
<reference evidence="1 2" key="1">
    <citation type="journal article" date="2020" name="Phytopathology">
        <title>Genome Sequence Resources of Colletotrichum truncatum, C. plurivorum, C. musicola, and C. sojae: Four Species Pathogenic to Soybean (Glycine max).</title>
        <authorList>
            <person name="Rogerio F."/>
            <person name="Boufleur T.R."/>
            <person name="Ciampi-Guillardi M."/>
            <person name="Sukno S.A."/>
            <person name="Thon M.R."/>
            <person name="Massola Junior N.S."/>
            <person name="Baroncelli R."/>
        </authorList>
    </citation>
    <scope>NUCLEOTIDE SEQUENCE [LARGE SCALE GENOMIC DNA]</scope>
    <source>
        <strain evidence="1 2">CMES1059</strain>
    </source>
</reference>